<sequence>MTPAHLLPLVLLAASNVFMTFAWYGHLKFPGKPLAVVILVSWGIALIEYCLAVPANRIGHRVYTAAELKTMQEVITLIVFAGFSVLFLKESLTVNHAIGFGFIALGAWFVFRGPF</sequence>
<feature type="transmembrane region" description="Helical" evidence="1">
    <location>
        <begin position="94"/>
        <end position="111"/>
    </location>
</feature>
<dbReference type="AlphaFoldDB" id="A0A1G6Q4P5"/>
<evidence type="ECO:0000313" key="3">
    <source>
        <dbReference type="Proteomes" id="UP000199628"/>
    </source>
</evidence>
<organism evidence="2 3">
    <name type="scientific">Ruegeria marina</name>
    <dbReference type="NCBI Taxonomy" id="639004"/>
    <lineage>
        <taxon>Bacteria</taxon>
        <taxon>Pseudomonadati</taxon>
        <taxon>Pseudomonadota</taxon>
        <taxon>Alphaproteobacteria</taxon>
        <taxon>Rhodobacterales</taxon>
        <taxon>Roseobacteraceae</taxon>
        <taxon>Ruegeria</taxon>
    </lineage>
</organism>
<keyword evidence="1" id="KW-0472">Membrane</keyword>
<evidence type="ECO:0008006" key="4">
    <source>
        <dbReference type="Google" id="ProtNLM"/>
    </source>
</evidence>
<feature type="transmembrane region" description="Helical" evidence="1">
    <location>
        <begin position="32"/>
        <end position="51"/>
    </location>
</feature>
<evidence type="ECO:0000256" key="1">
    <source>
        <dbReference type="SAM" id="Phobius"/>
    </source>
</evidence>
<proteinExistence type="predicted"/>
<dbReference type="Pfam" id="PF04342">
    <property type="entry name" value="DMT_6"/>
    <property type="match status" value="1"/>
</dbReference>
<keyword evidence="1" id="KW-1133">Transmembrane helix</keyword>
<dbReference type="Proteomes" id="UP000199628">
    <property type="component" value="Unassembled WGS sequence"/>
</dbReference>
<name>A0A1G6Q4P5_9RHOB</name>
<dbReference type="OrthoDB" id="9805206at2"/>
<accession>A0A1G6Q4P5</accession>
<dbReference type="RefSeq" id="WP_093029141.1">
    <property type="nucleotide sequence ID" value="NZ_FMZV01000004.1"/>
</dbReference>
<evidence type="ECO:0000313" key="2">
    <source>
        <dbReference type="EMBL" id="SDC87442.1"/>
    </source>
</evidence>
<dbReference type="EMBL" id="FMZV01000004">
    <property type="protein sequence ID" value="SDC87442.1"/>
    <property type="molecule type" value="Genomic_DNA"/>
</dbReference>
<feature type="transmembrane region" description="Helical" evidence="1">
    <location>
        <begin position="71"/>
        <end position="88"/>
    </location>
</feature>
<dbReference type="InterPro" id="IPR007437">
    <property type="entry name" value="DUF486"/>
</dbReference>
<keyword evidence="1" id="KW-0812">Transmembrane</keyword>
<dbReference type="PIRSF" id="PIRSF021239">
    <property type="entry name" value="UCP021239"/>
    <property type="match status" value="1"/>
</dbReference>
<dbReference type="PANTHER" id="PTHR38482:SF1">
    <property type="entry name" value="DMT FAMILY PROTEIN"/>
    <property type="match status" value="1"/>
</dbReference>
<dbReference type="STRING" id="639004.SAMN04488239_10421"/>
<dbReference type="PANTHER" id="PTHR38482">
    <property type="entry name" value="DMT FAMILY PROTEIN"/>
    <property type="match status" value="1"/>
</dbReference>
<gene>
    <name evidence="2" type="ORF">SAMN04488239_10421</name>
</gene>
<protein>
    <recommendedName>
        <fullName evidence="4">DMT family protein</fullName>
    </recommendedName>
</protein>
<keyword evidence="3" id="KW-1185">Reference proteome</keyword>
<reference evidence="3" key="1">
    <citation type="submission" date="2016-10" db="EMBL/GenBank/DDBJ databases">
        <authorList>
            <person name="Varghese N."/>
            <person name="Submissions S."/>
        </authorList>
    </citation>
    <scope>NUCLEOTIDE SEQUENCE [LARGE SCALE GENOMIC DNA]</scope>
    <source>
        <strain evidence="3">CGMCC 1.9108</strain>
    </source>
</reference>